<evidence type="ECO:0008006" key="3">
    <source>
        <dbReference type="Google" id="ProtNLM"/>
    </source>
</evidence>
<proteinExistence type="predicted"/>
<reference evidence="1 2" key="1">
    <citation type="submission" date="2017-03" db="EMBL/GenBank/DDBJ databases">
        <authorList>
            <person name="Afonso C.L."/>
            <person name="Miller P.J."/>
            <person name="Scott M.A."/>
            <person name="Spackman E."/>
            <person name="Goraichik I."/>
            <person name="Dimitrov K.M."/>
            <person name="Suarez D.L."/>
            <person name="Swayne D.E."/>
        </authorList>
    </citation>
    <scope>NUCLEOTIDE SEQUENCE [LARGE SCALE GENOMIC DNA]</scope>
    <source>
        <strain evidence="1 2">CECT 7680</strain>
    </source>
</reference>
<dbReference type="RefSeq" id="WP_085868411.1">
    <property type="nucleotide sequence ID" value="NZ_FWFQ01000011.1"/>
</dbReference>
<dbReference type="OrthoDB" id="7688089at2"/>
<evidence type="ECO:0000313" key="2">
    <source>
        <dbReference type="Proteomes" id="UP000193409"/>
    </source>
</evidence>
<name>A0A1Y5SFI3_9RHOB</name>
<organism evidence="1 2">
    <name type="scientific">Pseudoruegeria aquimaris</name>
    <dbReference type="NCBI Taxonomy" id="393663"/>
    <lineage>
        <taxon>Bacteria</taxon>
        <taxon>Pseudomonadati</taxon>
        <taxon>Pseudomonadota</taxon>
        <taxon>Alphaproteobacteria</taxon>
        <taxon>Rhodobacterales</taxon>
        <taxon>Roseobacteraceae</taxon>
        <taxon>Pseudoruegeria</taxon>
    </lineage>
</organism>
<keyword evidence="2" id="KW-1185">Reference proteome</keyword>
<dbReference type="Pfam" id="PF04301">
    <property type="entry name" value="BioG"/>
    <property type="match status" value="1"/>
</dbReference>
<dbReference type="AlphaFoldDB" id="A0A1Y5SFI3"/>
<evidence type="ECO:0000313" key="1">
    <source>
        <dbReference type="EMBL" id="SLN37933.1"/>
    </source>
</evidence>
<sequence length="205" mass="21915">MEGTWIRQGGAERVICVFGGWGLGPEAAGGLPCDADLYWLRDYRTLDAALPDFSRYSSRVLVAWSFGVAAYGHWQEGRADGFDTRVALCGSPAPVDRRLGIPPRTYEATQGGLSPESFAAFAGLCHGKPVTPGEVDIAALGEELAAVKARGAAPAVAWDLAVIALQDRIFPPGNLRRAFAGTPIRELDAPHVPFAALSRWEDLLP</sequence>
<protein>
    <recommendedName>
        <fullName evidence="3">Biotin synthesis protein BioG</fullName>
    </recommendedName>
</protein>
<dbReference type="InterPro" id="IPR007398">
    <property type="entry name" value="BioG"/>
</dbReference>
<gene>
    <name evidence="1" type="ORF">PSA7680_01848</name>
</gene>
<accession>A0A1Y5SFI3</accession>
<dbReference type="EMBL" id="FWFQ01000011">
    <property type="protein sequence ID" value="SLN37933.1"/>
    <property type="molecule type" value="Genomic_DNA"/>
</dbReference>
<dbReference type="Proteomes" id="UP000193409">
    <property type="component" value="Unassembled WGS sequence"/>
</dbReference>